<dbReference type="KEGG" id="gtr:GLOTRDRAFT_93261"/>
<feature type="compositionally biased region" description="Low complexity" evidence="1">
    <location>
        <begin position="237"/>
        <end position="246"/>
    </location>
</feature>
<feature type="compositionally biased region" description="Basic and acidic residues" evidence="1">
    <location>
        <begin position="259"/>
        <end position="277"/>
    </location>
</feature>
<organism evidence="2 3">
    <name type="scientific">Gloeophyllum trabeum (strain ATCC 11539 / FP-39264 / Madison 617)</name>
    <name type="common">Brown rot fungus</name>
    <dbReference type="NCBI Taxonomy" id="670483"/>
    <lineage>
        <taxon>Eukaryota</taxon>
        <taxon>Fungi</taxon>
        <taxon>Dikarya</taxon>
        <taxon>Basidiomycota</taxon>
        <taxon>Agaricomycotina</taxon>
        <taxon>Agaricomycetes</taxon>
        <taxon>Gloeophyllales</taxon>
        <taxon>Gloeophyllaceae</taxon>
        <taxon>Gloeophyllum</taxon>
    </lineage>
</organism>
<accession>S7Q8B4</accession>
<dbReference type="EMBL" id="KB469301">
    <property type="protein sequence ID" value="EPQ55683.1"/>
    <property type="molecule type" value="Genomic_DNA"/>
</dbReference>
<dbReference type="Proteomes" id="UP000030669">
    <property type="component" value="Unassembled WGS sequence"/>
</dbReference>
<dbReference type="RefSeq" id="XP_007865735.1">
    <property type="nucleotide sequence ID" value="XM_007867544.1"/>
</dbReference>
<dbReference type="HOGENOM" id="CLU_765151_0_0_1"/>
<sequence>MPLPALYSSETQEEEQWQGLQKEEVSEDEARREANTGFRQVPKEDDGAGQRPAQKGKGKAYSRGGEKRYKADGEIENDVAPSRGQYESTFQKQGLAADRNGQSPFRYLDAQHGVPQEGEFHWKLCVKSSRRIVVVERSGEYTGRDLVKVQAAWARTLMTILSTLLVLRDWDAGVTLAEQGLPEVATDEELDVSDNEDLSGLPSSHPRPKPRPAYKGAKSQSGFILCKGKMYMSEADALESSELSSSDGEEMGNSEGDEDKVRGQEIGEKNLKEEGSRKSGQLSGKRKRSYAEDSDIEFVEGLSTKKAKVEADNDGSSGSGSTSMAGAGVMDSGATTSGGSFWGLKPNLPSPGKPRTSPWPTL</sequence>
<keyword evidence="3" id="KW-1185">Reference proteome</keyword>
<evidence type="ECO:0000256" key="1">
    <source>
        <dbReference type="SAM" id="MobiDB-lite"/>
    </source>
</evidence>
<protein>
    <submittedName>
        <fullName evidence="2">Uncharacterized protein</fullName>
    </submittedName>
</protein>
<feature type="region of interest" description="Disordered" evidence="1">
    <location>
        <begin position="237"/>
        <end position="362"/>
    </location>
</feature>
<dbReference type="OrthoDB" id="3044724at2759"/>
<feature type="compositionally biased region" description="Acidic residues" evidence="1">
    <location>
        <begin position="185"/>
        <end position="197"/>
    </location>
</feature>
<dbReference type="GeneID" id="19309465"/>
<dbReference type="AlphaFoldDB" id="S7Q8B4"/>
<feature type="region of interest" description="Disordered" evidence="1">
    <location>
        <begin position="1"/>
        <end position="85"/>
    </location>
</feature>
<evidence type="ECO:0000313" key="3">
    <source>
        <dbReference type="Proteomes" id="UP000030669"/>
    </source>
</evidence>
<feature type="compositionally biased region" description="Basic and acidic residues" evidence="1">
    <location>
        <begin position="21"/>
        <end position="34"/>
    </location>
</feature>
<evidence type="ECO:0000313" key="2">
    <source>
        <dbReference type="EMBL" id="EPQ55683.1"/>
    </source>
</evidence>
<feature type="region of interest" description="Disordered" evidence="1">
    <location>
        <begin position="185"/>
        <end position="217"/>
    </location>
</feature>
<feature type="compositionally biased region" description="Basic and acidic residues" evidence="1">
    <location>
        <begin position="64"/>
        <end position="73"/>
    </location>
</feature>
<name>S7Q8B4_GLOTA</name>
<feature type="compositionally biased region" description="Low complexity" evidence="1">
    <location>
        <begin position="315"/>
        <end position="328"/>
    </location>
</feature>
<feature type="compositionally biased region" description="Acidic residues" evidence="1">
    <location>
        <begin position="247"/>
        <end position="258"/>
    </location>
</feature>
<proteinExistence type="predicted"/>
<gene>
    <name evidence="2" type="ORF">GLOTRDRAFT_93261</name>
</gene>
<reference evidence="2 3" key="1">
    <citation type="journal article" date="2012" name="Science">
        <title>The Paleozoic origin of enzymatic lignin decomposition reconstructed from 31 fungal genomes.</title>
        <authorList>
            <person name="Floudas D."/>
            <person name="Binder M."/>
            <person name="Riley R."/>
            <person name="Barry K."/>
            <person name="Blanchette R.A."/>
            <person name="Henrissat B."/>
            <person name="Martinez A.T."/>
            <person name="Otillar R."/>
            <person name="Spatafora J.W."/>
            <person name="Yadav J.S."/>
            <person name="Aerts A."/>
            <person name="Benoit I."/>
            <person name="Boyd A."/>
            <person name="Carlson A."/>
            <person name="Copeland A."/>
            <person name="Coutinho P.M."/>
            <person name="de Vries R.P."/>
            <person name="Ferreira P."/>
            <person name="Findley K."/>
            <person name="Foster B."/>
            <person name="Gaskell J."/>
            <person name="Glotzer D."/>
            <person name="Gorecki P."/>
            <person name="Heitman J."/>
            <person name="Hesse C."/>
            <person name="Hori C."/>
            <person name="Igarashi K."/>
            <person name="Jurgens J.A."/>
            <person name="Kallen N."/>
            <person name="Kersten P."/>
            <person name="Kohler A."/>
            <person name="Kuees U."/>
            <person name="Kumar T.K.A."/>
            <person name="Kuo A."/>
            <person name="LaButti K."/>
            <person name="Larrondo L.F."/>
            <person name="Lindquist E."/>
            <person name="Ling A."/>
            <person name="Lombard V."/>
            <person name="Lucas S."/>
            <person name="Lundell T."/>
            <person name="Martin R."/>
            <person name="McLaughlin D.J."/>
            <person name="Morgenstern I."/>
            <person name="Morin E."/>
            <person name="Murat C."/>
            <person name="Nagy L.G."/>
            <person name="Nolan M."/>
            <person name="Ohm R.A."/>
            <person name="Patyshakuliyeva A."/>
            <person name="Rokas A."/>
            <person name="Ruiz-Duenas F.J."/>
            <person name="Sabat G."/>
            <person name="Salamov A."/>
            <person name="Samejima M."/>
            <person name="Schmutz J."/>
            <person name="Slot J.C."/>
            <person name="St John F."/>
            <person name="Stenlid J."/>
            <person name="Sun H."/>
            <person name="Sun S."/>
            <person name="Syed K."/>
            <person name="Tsang A."/>
            <person name="Wiebenga A."/>
            <person name="Young D."/>
            <person name="Pisabarro A."/>
            <person name="Eastwood D.C."/>
            <person name="Martin F."/>
            <person name="Cullen D."/>
            <person name="Grigoriev I.V."/>
            <person name="Hibbett D.S."/>
        </authorList>
    </citation>
    <scope>NUCLEOTIDE SEQUENCE [LARGE SCALE GENOMIC DNA]</scope>
    <source>
        <strain evidence="2 3">ATCC 11539</strain>
    </source>
</reference>